<feature type="region of interest" description="Disordered" evidence="3">
    <location>
        <begin position="562"/>
        <end position="596"/>
    </location>
</feature>
<dbReference type="PANTHER" id="PTHR12902:SF33">
    <property type="entry name" value="PROTEIN SCAR3"/>
    <property type="match status" value="1"/>
</dbReference>
<accession>A0A7J7C458</accession>
<reference evidence="4 5" key="1">
    <citation type="journal article" date="2020" name="Nat. Commun.">
        <title>Genome of Tripterygium wilfordii and identification of cytochrome P450 involved in triptolide biosynthesis.</title>
        <authorList>
            <person name="Tu L."/>
            <person name="Su P."/>
            <person name="Zhang Z."/>
            <person name="Gao L."/>
            <person name="Wang J."/>
            <person name="Hu T."/>
            <person name="Zhou J."/>
            <person name="Zhang Y."/>
            <person name="Zhao Y."/>
            <person name="Liu Y."/>
            <person name="Song Y."/>
            <person name="Tong Y."/>
            <person name="Lu Y."/>
            <person name="Yang J."/>
            <person name="Xu C."/>
            <person name="Jia M."/>
            <person name="Peters R.J."/>
            <person name="Huang L."/>
            <person name="Gao W."/>
        </authorList>
    </citation>
    <scope>NUCLEOTIDE SEQUENCE [LARGE SCALE GENOMIC DNA]</scope>
    <source>
        <strain evidence="5">cv. XIE 37</strain>
        <tissue evidence="4">Leaf</tissue>
    </source>
</reference>
<protein>
    <recommendedName>
        <fullName evidence="2">Protein SCAR</fullName>
    </recommendedName>
    <alternativeName>
        <fullName evidence="2">Protein WAVE</fullName>
    </alternativeName>
</protein>
<keyword evidence="5" id="KW-1185">Reference proteome</keyword>
<feature type="compositionally biased region" description="Polar residues" evidence="3">
    <location>
        <begin position="491"/>
        <end position="501"/>
    </location>
</feature>
<dbReference type="InParanoid" id="A0A7J7C458"/>
<evidence type="ECO:0000313" key="5">
    <source>
        <dbReference type="Proteomes" id="UP000593562"/>
    </source>
</evidence>
<evidence type="ECO:0000313" key="4">
    <source>
        <dbReference type="EMBL" id="KAF5728725.1"/>
    </source>
</evidence>
<organism evidence="4 5">
    <name type="scientific">Tripterygium wilfordii</name>
    <name type="common">Thunder God vine</name>
    <dbReference type="NCBI Taxonomy" id="458696"/>
    <lineage>
        <taxon>Eukaryota</taxon>
        <taxon>Viridiplantae</taxon>
        <taxon>Streptophyta</taxon>
        <taxon>Embryophyta</taxon>
        <taxon>Tracheophyta</taxon>
        <taxon>Spermatophyta</taxon>
        <taxon>Magnoliopsida</taxon>
        <taxon>eudicotyledons</taxon>
        <taxon>Gunneridae</taxon>
        <taxon>Pentapetalae</taxon>
        <taxon>rosids</taxon>
        <taxon>fabids</taxon>
        <taxon>Celastrales</taxon>
        <taxon>Celastraceae</taxon>
        <taxon>Tripterygium</taxon>
    </lineage>
</organism>
<dbReference type="PANTHER" id="PTHR12902">
    <property type="entry name" value="WASP-1"/>
    <property type="match status" value="1"/>
</dbReference>
<dbReference type="GO" id="GO:0003779">
    <property type="term" value="F:actin binding"/>
    <property type="evidence" value="ECO:0007669"/>
    <property type="project" value="UniProtKB-UniRule"/>
</dbReference>
<dbReference type="AlphaFoldDB" id="A0A7J7C458"/>
<feature type="region of interest" description="Disordered" evidence="3">
    <location>
        <begin position="457"/>
        <end position="501"/>
    </location>
</feature>
<evidence type="ECO:0000256" key="3">
    <source>
        <dbReference type="SAM" id="MobiDB-lite"/>
    </source>
</evidence>
<dbReference type="GO" id="GO:0034237">
    <property type="term" value="F:protein kinase A regulatory subunit binding"/>
    <property type="evidence" value="ECO:0007669"/>
    <property type="project" value="TreeGrafter"/>
</dbReference>
<feature type="compositionally biased region" description="Basic and acidic residues" evidence="3">
    <location>
        <begin position="208"/>
        <end position="248"/>
    </location>
</feature>
<sequence>MSLKSDIGDHSNSFDSRIGSGHIECVFHASSPLQSEEQESREFYSRLEQHDDTINFVFPDEPKRVANDSYLRSSSPEQIAPTSSCVAWDEKAETMQPQGQYYDGDEILETYPTNSDLAALDTCTANHGNNLPMDIQFDNDNTLKSFSGRNELDEVESEPDTFLDALNNIESESENDMDCQTKQENEQCGSSSFNEGRIAVMHNASTDKLDLHPSEHESLSEPDINSKEHGSVSELDINPKECPSEHESFSSPDITLKEHPSEHGSFIEPDIISKERPFQQESRSAPDITLKEHIPCESPCLVSLQRLGYEETPQICEDSSDLPCSPGFKFSAGTNVVENLKVESIASDPSSSNSRISSLEEPPGAKIIINSFELGQSHAKPFGVPSLKLWTNGGLLGLEPSKPPDFSSYSASLDSMIGNKDETISSLPNGFHQMGRRGIMDKDPQITRNVADFKSSKSCDIDQENGIPMGKTSLTSPVVDSDSKVEKYGGSQHSDSHSQCDATRVVEPMTVDPDVVATSTEASQEIDENPARMLGLGHRLLLNDFHRKVSLVHDGKPDVVSHQKAGKFDKRSGHNKEVYQPTPDTTFKQQAGRKSPVDLLTSSPPLEHMKISYHPVDGFETSKLKLKFPDTSRCSESIRDMFPSFQLVPEPSTAVCDIGSDSDDDTFCRSSPCLSDGGCSYHSQSDYEQWEYGETPQNKDHKLYDALGRISSVESVSSSLQLWEIADNGNHFAIEEVKNLSTKNGAKPSFSGPSLAMASTGSMSPILQRETMNNPDLNNLQESKCPRESTPLPPPLPPAQWWVLKPNSDMKEENSHTLSEADEPAFDQKPFGSTNSHKPKVAPVTEKQIIEEAISFNSKSLQQDQGKFWQKGANQAVLGKGIDEKEDFLEQIRTKSFNLRRTVPVQPAATSVPTANVKVTAILEKANAIRQAVGSDDDTWSDT</sequence>
<dbReference type="GO" id="GO:0071933">
    <property type="term" value="F:Arp2/3 complex binding"/>
    <property type="evidence" value="ECO:0007669"/>
    <property type="project" value="TreeGrafter"/>
</dbReference>
<comment type="similarity">
    <text evidence="1 2">Belongs to the SCAR/WAVE family.</text>
</comment>
<gene>
    <name evidence="4" type="ORF">HS088_TW21G00875</name>
</gene>
<keyword evidence="2" id="KW-0963">Cytoplasm</keyword>
<proteinExistence type="inferred from homology"/>
<evidence type="ECO:0000256" key="2">
    <source>
        <dbReference type="RuleBase" id="RU367034"/>
    </source>
</evidence>
<keyword evidence="2" id="KW-0206">Cytoskeleton</keyword>
<keyword evidence="2" id="KW-0009">Actin-binding</keyword>
<dbReference type="GO" id="GO:0005856">
    <property type="term" value="C:cytoskeleton"/>
    <property type="evidence" value="ECO:0007669"/>
    <property type="project" value="UniProtKB-SubCell"/>
</dbReference>
<dbReference type="Proteomes" id="UP000593562">
    <property type="component" value="Unassembled WGS sequence"/>
</dbReference>
<comment type="function">
    <text evidence="2">Involved in regulation of actin and microtubule organization. Part of a WAVE complex that activates the Arp2/3 complex.</text>
</comment>
<dbReference type="GO" id="GO:0030036">
    <property type="term" value="P:actin cytoskeleton organization"/>
    <property type="evidence" value="ECO:0007669"/>
    <property type="project" value="UniProtKB-UniRule"/>
</dbReference>
<comment type="caution">
    <text evidence="4">The sequence shown here is derived from an EMBL/GenBank/DDBJ whole genome shotgun (WGS) entry which is preliminary data.</text>
</comment>
<dbReference type="EMBL" id="JAAARO010000021">
    <property type="protein sequence ID" value="KAF5728725.1"/>
    <property type="molecule type" value="Genomic_DNA"/>
</dbReference>
<dbReference type="InterPro" id="IPR028288">
    <property type="entry name" value="SCAR/WAVE_fam"/>
</dbReference>
<feature type="region of interest" description="Disordered" evidence="3">
    <location>
        <begin position="208"/>
        <end position="283"/>
    </location>
</feature>
<comment type="subcellular location">
    <subcellularLocation>
        <location evidence="2">Cytoplasm</location>
        <location evidence="2">Cytoskeleton</location>
    </subcellularLocation>
</comment>
<dbReference type="GO" id="GO:2000601">
    <property type="term" value="P:positive regulation of Arp2/3 complex-mediated actin nucleation"/>
    <property type="evidence" value="ECO:0007669"/>
    <property type="project" value="TreeGrafter"/>
</dbReference>
<evidence type="ECO:0000256" key="1">
    <source>
        <dbReference type="ARBA" id="ARBA00006993"/>
    </source>
</evidence>
<name>A0A7J7C458_TRIWF</name>
<feature type="compositionally biased region" description="Basic and acidic residues" evidence="3">
    <location>
        <begin position="562"/>
        <end position="577"/>
    </location>
</feature>